<dbReference type="SUPFAM" id="SSF69118">
    <property type="entry name" value="AhpD-like"/>
    <property type="match status" value="1"/>
</dbReference>
<dbReference type="InterPro" id="IPR003779">
    <property type="entry name" value="CMD-like"/>
</dbReference>
<dbReference type="AlphaFoldDB" id="A0A0D1XUT1"/>
<dbReference type="InterPro" id="IPR029032">
    <property type="entry name" value="AhpD-like"/>
</dbReference>
<dbReference type="STRING" id="47500.AF333_01240"/>
<dbReference type="Proteomes" id="UP000182836">
    <property type="component" value="Unassembled WGS sequence"/>
</dbReference>
<keyword evidence="4" id="KW-1185">Reference proteome</keyword>
<evidence type="ECO:0000313" key="2">
    <source>
        <dbReference type="EMBL" id="KON99372.1"/>
    </source>
</evidence>
<dbReference type="Proteomes" id="UP000037269">
    <property type="component" value="Unassembled WGS sequence"/>
</dbReference>
<evidence type="ECO:0000259" key="1">
    <source>
        <dbReference type="Pfam" id="PF02627"/>
    </source>
</evidence>
<dbReference type="PANTHER" id="PTHR33570">
    <property type="entry name" value="4-CARBOXYMUCONOLACTONE DECARBOXYLASE FAMILY PROTEIN"/>
    <property type="match status" value="1"/>
</dbReference>
<proteinExistence type="predicted"/>
<name>A0A0D1XUT1_ANEMI</name>
<dbReference type="EMBL" id="LGUG01000002">
    <property type="protein sequence ID" value="KON99372.1"/>
    <property type="molecule type" value="Genomic_DNA"/>
</dbReference>
<reference evidence="2 4" key="1">
    <citation type="submission" date="2015-07" db="EMBL/GenBank/DDBJ databases">
        <title>Fjat-14205 dsm 2895.</title>
        <authorList>
            <person name="Liu B."/>
            <person name="Wang J."/>
            <person name="Zhu Y."/>
            <person name="Liu G."/>
            <person name="Chen Q."/>
            <person name="Chen Z."/>
            <person name="Lan J."/>
            <person name="Che J."/>
            <person name="Ge C."/>
            <person name="Shi H."/>
            <person name="Pan Z."/>
            <person name="Liu X."/>
        </authorList>
    </citation>
    <scope>NUCLEOTIDE SEQUENCE [LARGE SCALE GENOMIC DNA]</scope>
    <source>
        <strain evidence="2 4">DSM 2895</strain>
    </source>
</reference>
<gene>
    <name evidence="2" type="ORF">AF333_01240</name>
    <name evidence="3" type="ORF">SAMN04487909_10529</name>
</gene>
<dbReference type="InterPro" id="IPR052512">
    <property type="entry name" value="4CMD/NDH-1_regulator"/>
</dbReference>
<dbReference type="GO" id="GO:0051920">
    <property type="term" value="F:peroxiredoxin activity"/>
    <property type="evidence" value="ECO:0007669"/>
    <property type="project" value="InterPro"/>
</dbReference>
<evidence type="ECO:0000313" key="3">
    <source>
        <dbReference type="EMBL" id="SDI53726.1"/>
    </source>
</evidence>
<dbReference type="Pfam" id="PF02627">
    <property type="entry name" value="CMD"/>
    <property type="match status" value="1"/>
</dbReference>
<feature type="domain" description="Carboxymuconolactone decarboxylase-like" evidence="1">
    <location>
        <begin position="33"/>
        <end position="115"/>
    </location>
</feature>
<dbReference type="OrthoDB" id="9802489at2"/>
<accession>A0A0D1XUT1</accession>
<dbReference type="EMBL" id="FNED01000005">
    <property type="protein sequence ID" value="SDI53726.1"/>
    <property type="molecule type" value="Genomic_DNA"/>
</dbReference>
<evidence type="ECO:0000313" key="5">
    <source>
        <dbReference type="Proteomes" id="UP000182836"/>
    </source>
</evidence>
<sequence length="131" mass="14403">MENERYQKGWEVFKVLTGTDGVAELERIHALCPDLANLIISNGFADIYSRPGLDLKERELVTLSSLITQGATEQLPMHVNAALNIGLTPKEIMEVVLQCTVYVGFPKALSAFAVVMDIFEKRAIHISGTGI</sequence>
<protein>
    <submittedName>
        <fullName evidence="2 3">Carboxymuconolactone decarboxylase</fullName>
    </submittedName>
</protein>
<dbReference type="GeneID" id="42303841"/>
<reference evidence="3 5" key="2">
    <citation type="submission" date="2016-10" db="EMBL/GenBank/DDBJ databases">
        <authorList>
            <person name="de Groot N.N."/>
        </authorList>
    </citation>
    <scope>NUCLEOTIDE SEQUENCE [LARGE SCALE GENOMIC DNA]</scope>
    <source>
        <strain evidence="3 5">DSM 2895</strain>
    </source>
</reference>
<dbReference type="RefSeq" id="WP_043068671.1">
    <property type="nucleotide sequence ID" value="NZ_BJOA01000065.1"/>
</dbReference>
<organism evidence="2 4">
    <name type="scientific">Aneurinibacillus migulanus</name>
    <name type="common">Bacillus migulanus</name>
    <dbReference type="NCBI Taxonomy" id="47500"/>
    <lineage>
        <taxon>Bacteria</taxon>
        <taxon>Bacillati</taxon>
        <taxon>Bacillota</taxon>
        <taxon>Bacilli</taxon>
        <taxon>Bacillales</taxon>
        <taxon>Paenibacillaceae</taxon>
        <taxon>Aneurinibacillus group</taxon>
        <taxon>Aneurinibacillus</taxon>
    </lineage>
</organism>
<dbReference type="PANTHER" id="PTHR33570:SF10">
    <property type="entry name" value="GAMMA-CARBOXYMUCONOLACTONE DECARBOXYLASE"/>
    <property type="match status" value="1"/>
</dbReference>
<dbReference type="PATRIC" id="fig|47500.12.peg.640"/>
<evidence type="ECO:0000313" key="4">
    <source>
        <dbReference type="Proteomes" id="UP000037269"/>
    </source>
</evidence>
<dbReference type="Gene3D" id="1.20.1290.10">
    <property type="entry name" value="AhpD-like"/>
    <property type="match status" value="1"/>
</dbReference>